<gene>
    <name evidence="2" type="ORF">AsAng_0012780</name>
</gene>
<dbReference type="EMBL" id="AP026867">
    <property type="protein sequence ID" value="BDS10570.1"/>
    <property type="molecule type" value="Genomic_DNA"/>
</dbReference>
<evidence type="ECO:0000256" key="1">
    <source>
        <dbReference type="SAM" id="Phobius"/>
    </source>
</evidence>
<keyword evidence="3" id="KW-1185">Reference proteome</keyword>
<keyword evidence="1" id="KW-0812">Transmembrane</keyword>
<accession>A0A916DRC2</accession>
<dbReference type="RefSeq" id="WP_264791860.1">
    <property type="nucleotide sequence ID" value="NZ_AP026867.1"/>
</dbReference>
<proteinExistence type="predicted"/>
<reference evidence="2" key="1">
    <citation type="submission" date="2022-09" db="EMBL/GenBank/DDBJ databases">
        <title>Aureispira anguillicida sp. nov., isolated from Leptocephalus of Japanese eel Anguilla japonica.</title>
        <authorList>
            <person name="Yuasa K."/>
            <person name="Mekata T."/>
            <person name="Ikunari K."/>
        </authorList>
    </citation>
    <scope>NUCLEOTIDE SEQUENCE</scope>
    <source>
        <strain evidence="2">EL160426</strain>
    </source>
</reference>
<feature type="transmembrane region" description="Helical" evidence="1">
    <location>
        <begin position="40"/>
        <end position="58"/>
    </location>
</feature>
<sequence length="70" mass="7708">MPIPLLIPIVAAGAGATGYWWITSKAENKEPSFTSELLAVLQPLLIIIVILFGLRWLYQQGNSTAKKNIK</sequence>
<evidence type="ECO:0000313" key="2">
    <source>
        <dbReference type="EMBL" id="BDS10570.1"/>
    </source>
</evidence>
<dbReference type="KEGG" id="aup:AsAng_0012780"/>
<name>A0A916DRC2_9BACT</name>
<dbReference type="Proteomes" id="UP001060919">
    <property type="component" value="Chromosome"/>
</dbReference>
<keyword evidence="1" id="KW-1133">Transmembrane helix</keyword>
<protein>
    <submittedName>
        <fullName evidence="2">Uncharacterized protein</fullName>
    </submittedName>
</protein>
<evidence type="ECO:0000313" key="3">
    <source>
        <dbReference type="Proteomes" id="UP001060919"/>
    </source>
</evidence>
<keyword evidence="1" id="KW-0472">Membrane</keyword>
<organism evidence="2 3">
    <name type="scientific">Aureispira anguillae</name>
    <dbReference type="NCBI Taxonomy" id="2864201"/>
    <lineage>
        <taxon>Bacteria</taxon>
        <taxon>Pseudomonadati</taxon>
        <taxon>Bacteroidota</taxon>
        <taxon>Saprospiria</taxon>
        <taxon>Saprospirales</taxon>
        <taxon>Saprospiraceae</taxon>
        <taxon>Aureispira</taxon>
    </lineage>
</organism>
<dbReference type="AlphaFoldDB" id="A0A916DRC2"/>